<dbReference type="AlphaFoldDB" id="X1EZN2"/>
<reference evidence="1" key="1">
    <citation type="journal article" date="2014" name="Front. Microbiol.">
        <title>High frequency of phylogenetically diverse reductive dehalogenase-homologous genes in deep subseafloor sedimentary metagenomes.</title>
        <authorList>
            <person name="Kawai M."/>
            <person name="Futagami T."/>
            <person name="Toyoda A."/>
            <person name="Takaki Y."/>
            <person name="Nishi S."/>
            <person name="Hori S."/>
            <person name="Arai W."/>
            <person name="Tsubouchi T."/>
            <person name="Morono Y."/>
            <person name="Uchiyama I."/>
            <person name="Ito T."/>
            <person name="Fujiyama A."/>
            <person name="Inagaki F."/>
            <person name="Takami H."/>
        </authorList>
    </citation>
    <scope>NUCLEOTIDE SEQUENCE</scope>
    <source>
        <strain evidence="1">Expedition CK06-06</strain>
    </source>
</reference>
<proteinExistence type="predicted"/>
<gene>
    <name evidence="1" type="ORF">S03H2_04829</name>
</gene>
<comment type="caution">
    <text evidence="1">The sequence shown here is derived from an EMBL/GenBank/DDBJ whole genome shotgun (WGS) entry which is preliminary data.</text>
</comment>
<accession>X1EZN2</accession>
<name>X1EZN2_9ZZZZ</name>
<sequence length="37" mass="4028">KFKNGAMGVIEGSTALYPGLPEETGFARRKRIGDFGR</sequence>
<feature type="non-terminal residue" evidence="1">
    <location>
        <position position="1"/>
    </location>
</feature>
<dbReference type="EMBL" id="BARU01001957">
    <property type="protein sequence ID" value="GAH22599.1"/>
    <property type="molecule type" value="Genomic_DNA"/>
</dbReference>
<organism evidence="1">
    <name type="scientific">marine sediment metagenome</name>
    <dbReference type="NCBI Taxonomy" id="412755"/>
    <lineage>
        <taxon>unclassified sequences</taxon>
        <taxon>metagenomes</taxon>
        <taxon>ecological metagenomes</taxon>
    </lineage>
</organism>
<evidence type="ECO:0000313" key="1">
    <source>
        <dbReference type="EMBL" id="GAH22599.1"/>
    </source>
</evidence>
<protein>
    <submittedName>
        <fullName evidence="1">Uncharacterized protein</fullName>
    </submittedName>
</protein>